<evidence type="ECO:0000313" key="4">
    <source>
        <dbReference type="EMBL" id="VIO54217.1"/>
    </source>
</evidence>
<accession>A0A4U9F262</accession>
<protein>
    <recommendedName>
        <fullName evidence="3">DUF7580 domain-containing protein</fullName>
    </recommendedName>
</protein>
<proteinExistence type="predicted"/>
<dbReference type="PANTHER" id="PTHR35186:SF4">
    <property type="entry name" value="PRION-INHIBITION AND PROPAGATION HELO DOMAIN-CONTAINING PROTEIN"/>
    <property type="match status" value="1"/>
</dbReference>
<feature type="domain" description="DUF7580" evidence="3">
    <location>
        <begin position="233"/>
        <end position="468"/>
    </location>
</feature>
<feature type="compositionally biased region" description="Polar residues" evidence="1">
    <location>
        <begin position="199"/>
        <end position="209"/>
    </location>
</feature>
<feature type="signal peptide" evidence="2">
    <location>
        <begin position="1"/>
        <end position="24"/>
    </location>
</feature>
<name>A0A4U9F262_GIBZA</name>
<feature type="chain" id="PRO_5043332915" description="DUF7580 domain-containing protein" evidence="2">
    <location>
        <begin position="25"/>
        <end position="477"/>
    </location>
</feature>
<evidence type="ECO:0000256" key="2">
    <source>
        <dbReference type="SAM" id="SignalP"/>
    </source>
</evidence>
<gene>
    <name evidence="4" type="ORF">FUG_LOCUS114762</name>
</gene>
<evidence type="ECO:0000259" key="3">
    <source>
        <dbReference type="Pfam" id="PF24476"/>
    </source>
</evidence>
<dbReference type="EMBL" id="CAAKMV010000088">
    <property type="protein sequence ID" value="VIO54217.1"/>
    <property type="molecule type" value="Genomic_DNA"/>
</dbReference>
<dbReference type="AlphaFoldDB" id="A0A4U9F262"/>
<sequence>MPTGIECAGLALAVLPLFIEVAKAYSDGVETIFNIVIKSRWEERLETFYLDFYIQLFYVEEVMQRVRDVISASTNTIQLISDWYNDPKFEVTLKGYFRSDERFHIFTVICKKVLFLLGQLVKDETNRIYQTDQKSQVMFQKLKTFANARESRTTRSTFANRFSFFKHEKKRTECLARLKEYVEHLRDVTGQDQLRIEPSRNNNAGQYIQQKEDQDYDTPPPVDLQYLIASLVSSQNNLKTLDTLCDAFSPDLDGFSIAFIVEASQGQDLMRRLQCKPRRLHFFELSPPISLGELLEGPTKLDPIEKRRLALIFAESLLLYHGSDWLQPGWVKDDIYFFFKTEDEPDLKTPFLSAHLNVPGSGQFLAGSMAYHANPSILALGVLLIEIFNERAIEKWKTAKERSNSNTATLQIVADRIVNKMDSSGSTKAIQACLSLDWIPVGRSAGLDDAETRTGFLKNVIWPIKQELQCLSKNKIF</sequence>
<dbReference type="PANTHER" id="PTHR35186">
    <property type="entry name" value="ANK_REP_REGION DOMAIN-CONTAINING PROTEIN"/>
    <property type="match status" value="1"/>
</dbReference>
<reference evidence="4" key="1">
    <citation type="submission" date="2019-04" db="EMBL/GenBank/DDBJ databases">
        <authorList>
            <person name="Melise S."/>
            <person name="Noan J."/>
            <person name="Okalmin O."/>
        </authorList>
    </citation>
    <scope>NUCLEOTIDE SEQUENCE</scope>
    <source>
        <strain evidence="4">FN9</strain>
    </source>
</reference>
<feature type="region of interest" description="Disordered" evidence="1">
    <location>
        <begin position="193"/>
        <end position="216"/>
    </location>
</feature>
<dbReference type="Pfam" id="PF24476">
    <property type="entry name" value="DUF7580"/>
    <property type="match status" value="1"/>
</dbReference>
<keyword evidence="2" id="KW-0732">Signal</keyword>
<organism evidence="4">
    <name type="scientific">Gibberella zeae</name>
    <name type="common">Wheat head blight fungus</name>
    <name type="synonym">Fusarium graminearum</name>
    <dbReference type="NCBI Taxonomy" id="5518"/>
    <lineage>
        <taxon>Eukaryota</taxon>
        <taxon>Fungi</taxon>
        <taxon>Dikarya</taxon>
        <taxon>Ascomycota</taxon>
        <taxon>Pezizomycotina</taxon>
        <taxon>Sordariomycetes</taxon>
        <taxon>Hypocreomycetidae</taxon>
        <taxon>Hypocreales</taxon>
        <taxon>Nectriaceae</taxon>
        <taxon>Fusarium</taxon>
    </lineage>
</organism>
<evidence type="ECO:0000256" key="1">
    <source>
        <dbReference type="SAM" id="MobiDB-lite"/>
    </source>
</evidence>
<dbReference type="InterPro" id="IPR056002">
    <property type="entry name" value="DUF7580"/>
</dbReference>